<evidence type="ECO:0008006" key="3">
    <source>
        <dbReference type="Google" id="ProtNLM"/>
    </source>
</evidence>
<dbReference type="PANTHER" id="PTHR36966">
    <property type="entry name" value="REP-ASSOCIATED TYROSINE TRANSPOSASE"/>
    <property type="match status" value="1"/>
</dbReference>
<dbReference type="InterPro" id="IPR036515">
    <property type="entry name" value="Transposase_17_sf"/>
</dbReference>
<gene>
    <name evidence="1" type="ORF">SAMN05216601_101229</name>
</gene>
<dbReference type="AlphaFoldDB" id="A0A1I5JC82"/>
<organism evidence="1 2">
    <name type="scientific">Ectopseudomonas composti</name>
    <dbReference type="NCBI Taxonomy" id="658457"/>
    <lineage>
        <taxon>Bacteria</taxon>
        <taxon>Pseudomonadati</taxon>
        <taxon>Pseudomonadota</taxon>
        <taxon>Gammaproteobacteria</taxon>
        <taxon>Pseudomonadales</taxon>
        <taxon>Pseudomonadaceae</taxon>
        <taxon>Ectopseudomonas</taxon>
    </lineage>
</organism>
<dbReference type="GO" id="GO:0043565">
    <property type="term" value="F:sequence-specific DNA binding"/>
    <property type="evidence" value="ECO:0007669"/>
    <property type="project" value="TreeGrafter"/>
</dbReference>
<dbReference type="GO" id="GO:0004803">
    <property type="term" value="F:transposase activity"/>
    <property type="evidence" value="ECO:0007669"/>
    <property type="project" value="InterPro"/>
</dbReference>
<accession>A0A1I5JC82</accession>
<protein>
    <recommendedName>
        <fullName evidence="3">Transposase IS200 like</fullName>
    </recommendedName>
</protein>
<evidence type="ECO:0000313" key="2">
    <source>
        <dbReference type="Proteomes" id="UP000182400"/>
    </source>
</evidence>
<dbReference type="EMBL" id="FOWP01000001">
    <property type="protein sequence ID" value="SFO70352.1"/>
    <property type="molecule type" value="Genomic_DNA"/>
</dbReference>
<dbReference type="PANTHER" id="PTHR36966:SF1">
    <property type="entry name" value="REP-ASSOCIATED TYROSINE TRANSPOSASE"/>
    <property type="match status" value="1"/>
</dbReference>
<reference evidence="1 2" key="1">
    <citation type="submission" date="2016-10" db="EMBL/GenBank/DDBJ databases">
        <authorList>
            <person name="de Groot N.N."/>
        </authorList>
    </citation>
    <scope>NUCLEOTIDE SEQUENCE [LARGE SCALE GENOMIC DNA]</scope>
    <source>
        <strain evidence="1 2">CCUG 59231</strain>
    </source>
</reference>
<evidence type="ECO:0000313" key="1">
    <source>
        <dbReference type="EMBL" id="SFO70352.1"/>
    </source>
</evidence>
<dbReference type="Proteomes" id="UP000182400">
    <property type="component" value="Unassembled WGS sequence"/>
</dbReference>
<proteinExistence type="predicted"/>
<name>A0A1I5JC82_9GAMM</name>
<dbReference type="GO" id="GO:0006313">
    <property type="term" value="P:DNA transposition"/>
    <property type="evidence" value="ECO:0007669"/>
    <property type="project" value="InterPro"/>
</dbReference>
<dbReference type="InterPro" id="IPR052715">
    <property type="entry name" value="RAYT_transposase"/>
</dbReference>
<dbReference type="STRING" id="658457.SAMN05216601_101229"/>
<dbReference type="SUPFAM" id="SSF143422">
    <property type="entry name" value="Transposase IS200-like"/>
    <property type="match status" value="1"/>
</dbReference>
<dbReference type="Gene3D" id="3.30.70.1290">
    <property type="entry name" value="Transposase IS200-like"/>
    <property type="match status" value="1"/>
</dbReference>
<sequence>MPNYRRAFVPGASWFFTVNLLQRRRNDLLLRHVELLRDAVRRVHRDYPFTIDAWMVLSEYMHCVWTLPPNCSIWRALLCNVFRCLAAVSVIAPGRGLLQWSVVHSANRIDKSTAFTSLVNVPSEM</sequence>